<dbReference type="Pfam" id="PF01878">
    <property type="entry name" value="EVE"/>
    <property type="match status" value="1"/>
</dbReference>
<evidence type="ECO:0000256" key="1">
    <source>
        <dbReference type="ARBA" id="ARBA00004123"/>
    </source>
</evidence>
<evidence type="ECO:0000256" key="5">
    <source>
        <dbReference type="SAM" id="MobiDB-lite"/>
    </source>
</evidence>
<keyword evidence="8" id="KW-1185">Reference proteome</keyword>
<evidence type="ECO:0000313" key="7">
    <source>
        <dbReference type="EMBL" id="KAA8494979.1"/>
    </source>
</evidence>
<evidence type="ECO:0000313" key="8">
    <source>
        <dbReference type="Proteomes" id="UP000324585"/>
    </source>
</evidence>
<dbReference type="InterPro" id="IPR052181">
    <property type="entry name" value="5hmC_binding"/>
</dbReference>
<dbReference type="SUPFAM" id="SSF88697">
    <property type="entry name" value="PUA domain-like"/>
    <property type="match status" value="1"/>
</dbReference>
<accession>A0A5J4YTZ4</accession>
<dbReference type="GO" id="GO:0005634">
    <property type="term" value="C:nucleus"/>
    <property type="evidence" value="ECO:0007669"/>
    <property type="project" value="UniProtKB-SubCell"/>
</dbReference>
<dbReference type="Proteomes" id="UP000324585">
    <property type="component" value="Unassembled WGS sequence"/>
</dbReference>
<dbReference type="AlphaFoldDB" id="A0A5J4YTZ4"/>
<name>A0A5J4YTZ4_PORPP</name>
<comment type="caution">
    <text evidence="7">The sequence shown here is derived from an EMBL/GenBank/DDBJ whole genome shotgun (WGS) entry which is preliminary data.</text>
</comment>
<evidence type="ECO:0000256" key="3">
    <source>
        <dbReference type="ARBA" id="ARBA00022553"/>
    </source>
</evidence>
<dbReference type="PANTHER" id="PTHR14087:SF7">
    <property type="entry name" value="THYMOCYTE NUCLEAR PROTEIN 1"/>
    <property type="match status" value="1"/>
</dbReference>
<dbReference type="OMA" id="EPSEWSW"/>
<dbReference type="InterPro" id="IPR015947">
    <property type="entry name" value="PUA-like_sf"/>
</dbReference>
<dbReference type="Gene3D" id="3.10.590.10">
    <property type="entry name" value="ph1033 like domains"/>
    <property type="match status" value="1"/>
</dbReference>
<dbReference type="OrthoDB" id="41445at2759"/>
<keyword evidence="3" id="KW-0597">Phosphoprotein</keyword>
<sequence>MVGFVAFAPAARMPSTAPVQAMARTRAQSTGARRGKTADPGVHKALPRPIKHRATTTVPAQAEQQQYWLMKSEGAGEGKFSIDDLAACPEARTPWDGVRNYAARNFMKAMKCGDLAFFYHSNCKVPGIAGVVRVVKESYPDPTQFDKGSKYYDAKSSSDEPRWFLVDVQLVQKFARLLSLEELKGHRDRLPNMMLFTHSRLSVQRVHSTEWEVIINLSADT</sequence>
<protein>
    <recommendedName>
        <fullName evidence="2">Thymocyte nuclear protein 1</fullName>
    </recommendedName>
</protein>
<dbReference type="FunFam" id="3.10.590.10:FF:000003">
    <property type="entry name" value="Thymocyte nuclear protein 1"/>
    <property type="match status" value="1"/>
</dbReference>
<evidence type="ECO:0000256" key="2">
    <source>
        <dbReference type="ARBA" id="ARBA00014654"/>
    </source>
</evidence>
<gene>
    <name evidence="7" type="ORF">FVE85_3220</name>
</gene>
<proteinExistence type="predicted"/>
<dbReference type="InterPro" id="IPR047197">
    <property type="entry name" value="THYN1-like_EVE"/>
</dbReference>
<comment type="subcellular location">
    <subcellularLocation>
        <location evidence="1">Nucleus</location>
    </subcellularLocation>
</comment>
<organism evidence="7 8">
    <name type="scientific">Porphyridium purpureum</name>
    <name type="common">Red alga</name>
    <name type="synonym">Porphyridium cruentum</name>
    <dbReference type="NCBI Taxonomy" id="35688"/>
    <lineage>
        <taxon>Eukaryota</taxon>
        <taxon>Rhodophyta</taxon>
        <taxon>Bangiophyceae</taxon>
        <taxon>Porphyridiales</taxon>
        <taxon>Porphyridiaceae</taxon>
        <taxon>Porphyridium</taxon>
    </lineage>
</organism>
<feature type="region of interest" description="Disordered" evidence="5">
    <location>
        <begin position="15"/>
        <end position="46"/>
    </location>
</feature>
<dbReference type="PANTHER" id="PTHR14087">
    <property type="entry name" value="THYMOCYTE NUCLEAR PROTEIN 1"/>
    <property type="match status" value="1"/>
</dbReference>
<dbReference type="CDD" id="cd21133">
    <property type="entry name" value="EVE"/>
    <property type="match status" value="1"/>
</dbReference>
<evidence type="ECO:0000256" key="4">
    <source>
        <dbReference type="ARBA" id="ARBA00023242"/>
    </source>
</evidence>
<feature type="domain" description="EVE" evidence="6">
    <location>
        <begin position="66"/>
        <end position="216"/>
    </location>
</feature>
<reference evidence="8" key="1">
    <citation type="journal article" date="2019" name="Nat. Commun.">
        <title>Expansion of phycobilisome linker gene families in mesophilic red algae.</title>
        <authorList>
            <person name="Lee J."/>
            <person name="Kim D."/>
            <person name="Bhattacharya D."/>
            <person name="Yoon H.S."/>
        </authorList>
    </citation>
    <scope>NUCLEOTIDE SEQUENCE [LARGE SCALE GENOMIC DNA]</scope>
    <source>
        <strain evidence="8">CCMP 1328</strain>
    </source>
</reference>
<dbReference type="EMBL" id="VRMN01000004">
    <property type="protein sequence ID" value="KAA8494979.1"/>
    <property type="molecule type" value="Genomic_DNA"/>
</dbReference>
<keyword evidence="4" id="KW-0539">Nucleus</keyword>
<dbReference type="InterPro" id="IPR002740">
    <property type="entry name" value="EVE_domain"/>
</dbReference>
<evidence type="ECO:0000259" key="6">
    <source>
        <dbReference type="Pfam" id="PF01878"/>
    </source>
</evidence>